<feature type="domain" description="BACON" evidence="1">
    <location>
        <begin position="32"/>
        <end position="112"/>
    </location>
</feature>
<organism evidence="2 3">
    <name type="scientific">Lacihabitans soyangensis</name>
    <dbReference type="NCBI Taxonomy" id="869394"/>
    <lineage>
        <taxon>Bacteria</taxon>
        <taxon>Pseudomonadati</taxon>
        <taxon>Bacteroidota</taxon>
        <taxon>Cytophagia</taxon>
        <taxon>Cytophagales</taxon>
        <taxon>Leadbetterellaceae</taxon>
        <taxon>Lacihabitans</taxon>
    </lineage>
</organism>
<evidence type="ECO:0000313" key="2">
    <source>
        <dbReference type="EMBL" id="MCP9763360.1"/>
    </source>
</evidence>
<dbReference type="Pfam" id="PF19190">
    <property type="entry name" value="BACON_2"/>
    <property type="match status" value="2"/>
</dbReference>
<evidence type="ECO:0000313" key="3">
    <source>
        <dbReference type="Proteomes" id="UP001204144"/>
    </source>
</evidence>
<keyword evidence="3" id="KW-1185">Reference proteome</keyword>
<evidence type="ECO:0000259" key="1">
    <source>
        <dbReference type="Pfam" id="PF19190"/>
    </source>
</evidence>
<protein>
    <recommendedName>
        <fullName evidence="1">BACON domain-containing protein</fullName>
    </recommendedName>
</protein>
<proteinExistence type="predicted"/>
<reference evidence="2 3" key="1">
    <citation type="submission" date="2018-11" db="EMBL/GenBank/DDBJ databases">
        <title>Novel bacteria species description.</title>
        <authorList>
            <person name="Han J.-H."/>
        </authorList>
    </citation>
    <scope>NUCLEOTIDE SEQUENCE [LARGE SCALE GENOMIC DNA]</scope>
    <source>
        <strain evidence="2 3">KCTC23259</strain>
    </source>
</reference>
<comment type="caution">
    <text evidence="2">The sequence shown here is derived from an EMBL/GenBank/DDBJ whole genome shotgun (WGS) entry which is preliminary data.</text>
</comment>
<gene>
    <name evidence="2" type="ORF">EGI31_10355</name>
</gene>
<dbReference type="EMBL" id="RJUF01000026">
    <property type="protein sequence ID" value="MCP9763360.1"/>
    <property type="molecule type" value="Genomic_DNA"/>
</dbReference>
<dbReference type="RefSeq" id="WP_255037143.1">
    <property type="nucleotide sequence ID" value="NZ_RJUF01000026.1"/>
</dbReference>
<feature type="domain" description="BACON" evidence="1">
    <location>
        <begin position="150"/>
        <end position="207"/>
    </location>
</feature>
<name>A0AAE3KWS1_9BACT</name>
<dbReference type="InterPro" id="IPR024361">
    <property type="entry name" value="BACON"/>
</dbReference>
<sequence length="506" mass="55305">MRVLAFSVCFFILFWACKDPVAEPLPIPDPKLSVSKNLVDLGNISSTSKAYIKLKKDGIGRIKYTVISNKSWLIVDQKEGSLGFLSDTIKFHTDMLAKDLTEGDNTALLIVKSSINDVSMPDYQVEIKGKFTATVLQTTTPTVALGTIKNATRVKISLKKLGLEVLSYEAASDKPWAKLNKSNGTVLAQDSLEVGIDPTSLTAGAFEAKITVTPKVLGVIGKPIVVSVSGIYDDTITGTIEGHTLTKNETWTGNISLNGDIIVPKGFTLSIKPGTIIKVKKAPTPLVINILGKFVANGESSKIIEFRSSESAGTDGDWGGIVSQYDLEFSYALIKNAKVGLNFENVSLSSFGTALPSIHHVFFDNCVIGILDLKSNLESTLRNLSFRDIYFFSLKFADTKKVNIQDCEFLGDYCYIDINFSTNNSTVNITNSNFARKKFSHQTHLEVIDGFKNNTISASNCFQLILNQTLTVNGNKYLVSNSSSFANQNIGCGFMNRYPQARKKAK</sequence>
<accession>A0AAE3KWS1</accession>
<dbReference type="AlphaFoldDB" id="A0AAE3KWS1"/>
<dbReference type="Proteomes" id="UP001204144">
    <property type="component" value="Unassembled WGS sequence"/>
</dbReference>